<gene>
    <name evidence="2" type="ORF">GA0070618_2278</name>
</gene>
<dbReference type="AlphaFoldDB" id="A0A1C4WKG9"/>
<reference evidence="3" key="1">
    <citation type="submission" date="2016-06" db="EMBL/GenBank/DDBJ databases">
        <authorList>
            <person name="Varghese N."/>
            <person name="Submissions Spin"/>
        </authorList>
    </citation>
    <scope>NUCLEOTIDE SEQUENCE [LARGE SCALE GENOMIC DNA]</scope>
    <source>
        <strain evidence="3">DSM 43816</strain>
    </source>
</reference>
<dbReference type="Proteomes" id="UP000198253">
    <property type="component" value="Chromosome I"/>
</dbReference>
<evidence type="ECO:0000259" key="1">
    <source>
        <dbReference type="Pfam" id="PF04738"/>
    </source>
</evidence>
<feature type="domain" description="Lantibiotic dehydratase N-terminal" evidence="1">
    <location>
        <begin position="90"/>
        <end position="552"/>
    </location>
</feature>
<dbReference type="OrthoDB" id="8428173at2"/>
<dbReference type="InParanoid" id="A0A1C4WKG9"/>
<dbReference type="EMBL" id="LT607413">
    <property type="protein sequence ID" value="SCE96702.1"/>
    <property type="molecule type" value="Genomic_DNA"/>
</dbReference>
<evidence type="ECO:0000313" key="3">
    <source>
        <dbReference type="Proteomes" id="UP000198253"/>
    </source>
</evidence>
<sequence>MTGDRPESAEPDRLPVADGRRVWWTHLVVRSAGFPASGLSRLTQPALAAAVDAANGDTPARGTAPADGGLDALWAAATRRERVAIREIAADERFRAAVTWQNPGVLDTAFTPLLAQPLDDDRAAAKRRSRERLVTSYWQRYCAKNDSIGFFGPAVWGRLSDDGPTAVRFRHGPALTDRQWTDVEPWAVDLLARELNRDRRLAPWLAPRRAPVLWWDGAQAALPGRRPEPVDPVARALLAHCDGRRTAHAVVALAGAELGRPAEELLPVLDGLRRRRWVLWDVDTSGDLDSLDQLRALVETIDDPAVRGPASDAVARLDRARREIDRNGDADSLRSALDRAADTFTTLTGAAPVRRAGQTYGGRTLVVQDCRRDLRLTVGTDLLAALSPVDLLLQAGRWLSWQVRTRLLERVREPYERVRQRGGGRPVDLASLWLECIPLLGSALDDLVEEVSAEARRRWREILAWPTGARRFDVDPDLLRPEVERVFVAPASGWGEGRYASPDFMIAASDADAVVRGDFTPVLGELHLGVNSLDYAYFARLHPHRDDLLREVDLDFPRPRLLVMAPMEAGANLVPRTQRALVRPQDHLVALTSRVPFPTRGRPLNGADLTVAEQPDGWEIRVPGGERFDLMEIFAQPLKTALMARVSFFRDEHLPRIRFGRLVVVREQWRIAADELTFAAVRDTRDRYVHARRWWRRRDLPTRVFVKSPLERKPFHVDADSPALVELLCAAVRRLDTDRPGHRLTISEMLPATDECWLTDQGGQRYTAELRLVAVDRAG</sequence>
<organism evidence="2 3">
    <name type="scientific">Micromonospora echinospora</name>
    <name type="common">Micromonospora purpurea</name>
    <dbReference type="NCBI Taxonomy" id="1877"/>
    <lineage>
        <taxon>Bacteria</taxon>
        <taxon>Bacillati</taxon>
        <taxon>Actinomycetota</taxon>
        <taxon>Actinomycetes</taxon>
        <taxon>Micromonosporales</taxon>
        <taxon>Micromonosporaceae</taxon>
        <taxon>Micromonospora</taxon>
    </lineage>
</organism>
<name>A0A1C4WKG9_MICEC</name>
<protein>
    <submittedName>
        <fullName evidence="2">Lantibiotic dehydratase, C terminus</fullName>
    </submittedName>
</protein>
<dbReference type="InterPro" id="IPR006827">
    <property type="entry name" value="Lant_deHydtase_N"/>
</dbReference>
<dbReference type="Pfam" id="PF04738">
    <property type="entry name" value="Lant_dehydr_N"/>
    <property type="match status" value="2"/>
</dbReference>
<dbReference type="RefSeq" id="WP_088981598.1">
    <property type="nucleotide sequence ID" value="NZ_LT607413.1"/>
</dbReference>
<proteinExistence type="predicted"/>
<accession>A0A1C4WKG9</accession>
<keyword evidence="3" id="KW-1185">Reference proteome</keyword>
<evidence type="ECO:0000313" key="2">
    <source>
        <dbReference type="EMBL" id="SCE96702.1"/>
    </source>
</evidence>
<feature type="domain" description="Lantibiotic dehydratase N-terminal" evidence="1">
    <location>
        <begin position="652"/>
        <end position="728"/>
    </location>
</feature>